<evidence type="ECO:0000256" key="3">
    <source>
        <dbReference type="ARBA" id="ARBA00022475"/>
    </source>
</evidence>
<dbReference type="PROSITE" id="PS00211">
    <property type="entry name" value="ABC_TRANSPORTER_1"/>
    <property type="match status" value="1"/>
</dbReference>
<dbReference type="InterPro" id="IPR036640">
    <property type="entry name" value="ABC1_TM_sf"/>
</dbReference>
<evidence type="ECO:0000256" key="1">
    <source>
        <dbReference type="ARBA" id="ARBA00004651"/>
    </source>
</evidence>
<dbReference type="FunFam" id="3.40.50.300:FF:000221">
    <property type="entry name" value="Multidrug ABC transporter ATP-binding protein"/>
    <property type="match status" value="1"/>
</dbReference>
<keyword evidence="4 9" id="KW-0812">Transmembrane</keyword>
<comment type="subcellular location">
    <subcellularLocation>
        <location evidence="1">Cell membrane</location>
        <topology evidence="1">Multi-pass membrane protein</topology>
    </subcellularLocation>
</comment>
<dbReference type="InterPro" id="IPR039421">
    <property type="entry name" value="Type_1_exporter"/>
</dbReference>
<evidence type="ECO:0000256" key="2">
    <source>
        <dbReference type="ARBA" id="ARBA00022448"/>
    </source>
</evidence>
<dbReference type="Gene3D" id="3.40.50.300">
    <property type="entry name" value="P-loop containing nucleotide triphosphate hydrolases"/>
    <property type="match status" value="1"/>
</dbReference>
<keyword evidence="3" id="KW-1003">Cell membrane</keyword>
<dbReference type="InterPro" id="IPR027417">
    <property type="entry name" value="P-loop_NTPase"/>
</dbReference>
<dbReference type="PANTHER" id="PTHR24221">
    <property type="entry name" value="ATP-BINDING CASSETTE SUB-FAMILY B"/>
    <property type="match status" value="1"/>
</dbReference>
<dbReference type="PROSITE" id="PS50893">
    <property type="entry name" value="ABC_TRANSPORTER_2"/>
    <property type="match status" value="1"/>
</dbReference>
<dbReference type="GO" id="GO:0005524">
    <property type="term" value="F:ATP binding"/>
    <property type="evidence" value="ECO:0007669"/>
    <property type="project" value="UniProtKB-KW"/>
</dbReference>
<dbReference type="Pfam" id="PF00664">
    <property type="entry name" value="ABC_membrane"/>
    <property type="match status" value="1"/>
</dbReference>
<gene>
    <name evidence="12" type="ORF">GSH16_03825</name>
</gene>
<evidence type="ECO:0000313" key="13">
    <source>
        <dbReference type="Proteomes" id="UP000436016"/>
    </source>
</evidence>
<dbReference type="RefSeq" id="WP_160852065.1">
    <property type="nucleotide sequence ID" value="NZ_WUWG01000001.1"/>
</dbReference>
<feature type="domain" description="ABC transmembrane type-1" evidence="11">
    <location>
        <begin position="25"/>
        <end position="307"/>
    </location>
</feature>
<dbReference type="GO" id="GO:0140359">
    <property type="term" value="F:ABC-type transporter activity"/>
    <property type="evidence" value="ECO:0007669"/>
    <property type="project" value="InterPro"/>
</dbReference>
<feature type="transmembrane region" description="Helical" evidence="9">
    <location>
        <begin position="125"/>
        <end position="144"/>
    </location>
</feature>
<evidence type="ECO:0000256" key="5">
    <source>
        <dbReference type="ARBA" id="ARBA00022741"/>
    </source>
</evidence>
<feature type="transmembrane region" description="Helical" evidence="9">
    <location>
        <begin position="58"/>
        <end position="78"/>
    </location>
</feature>
<sequence length="595" mass="63280">MDTGFRQTVMRLLRENMPAHKRNYALAVVAMVLIAASTSALALLTREIVNDVFVAQNKAAIGGVVGAVIGLSIIRGFATYGQTVLMTKIRAAIVASLQERQFAAYLAQSASVFSGASPAQFMAKINLSAASASTVLMTVTTNLVRDGLTLAGLIAVMVSQDPIMSVFALVIAPLVMGGLSRIMKRIKQLAAAQRDLEANVISSATEGLQGIRVVKSFLLESEVMRRVGKAIRAREARINKLARTEAISSPLMETLGGILIAAFIVYAAWQSLTLGKSPGEFVAFITAFLLAYEPAKRLARMNLQVQKAIVPVQQMYEVLDTMEPEAALAGTAELQVPEGAIRFENVSFTYPGQSAVLTDVSFDIAPGERVALVGRSGAGKTTIVNLLLHMMQDYAGTISIDGTDIHTVTLDSLRRSTAFVAQHTFLFSGTVRENIRFGRPDATDAEVEAAAKAANAHDFIERLPGGYDAEVGDSGDLLSGGQRQRISIARALIKDAPILLMDEATSALDGESETAVMGALDSLMENRTTVVVAHRLSTIEKADKIIVLDAGRIVATGTHAELSERSPLYASLFLGLAEAETGAEPAADTKTAPEA</sequence>
<dbReference type="SMART" id="SM00382">
    <property type="entry name" value="AAA"/>
    <property type="match status" value="1"/>
</dbReference>
<dbReference type="EMBL" id="WUWG01000001">
    <property type="protein sequence ID" value="MXU64564.1"/>
    <property type="molecule type" value="Genomic_DNA"/>
</dbReference>
<evidence type="ECO:0000256" key="7">
    <source>
        <dbReference type="ARBA" id="ARBA00022989"/>
    </source>
</evidence>
<evidence type="ECO:0000256" key="9">
    <source>
        <dbReference type="SAM" id="Phobius"/>
    </source>
</evidence>
<name>A0A6B0TTK4_9RHOB</name>
<keyword evidence="5" id="KW-0547">Nucleotide-binding</keyword>
<evidence type="ECO:0000259" key="10">
    <source>
        <dbReference type="PROSITE" id="PS50893"/>
    </source>
</evidence>
<dbReference type="GO" id="GO:0005886">
    <property type="term" value="C:plasma membrane"/>
    <property type="evidence" value="ECO:0007669"/>
    <property type="project" value="UniProtKB-SubCell"/>
</dbReference>
<organism evidence="12 13">
    <name type="scientific">Oceanomicrobium pacificus</name>
    <dbReference type="NCBI Taxonomy" id="2692916"/>
    <lineage>
        <taxon>Bacteria</taxon>
        <taxon>Pseudomonadati</taxon>
        <taxon>Pseudomonadota</taxon>
        <taxon>Alphaproteobacteria</taxon>
        <taxon>Rhodobacterales</taxon>
        <taxon>Paracoccaceae</taxon>
        <taxon>Oceanomicrobium</taxon>
    </lineage>
</organism>
<keyword evidence="7 9" id="KW-1133">Transmembrane helix</keyword>
<feature type="transmembrane region" description="Helical" evidence="9">
    <location>
        <begin position="250"/>
        <end position="269"/>
    </location>
</feature>
<dbReference type="InterPro" id="IPR003439">
    <property type="entry name" value="ABC_transporter-like_ATP-bd"/>
</dbReference>
<dbReference type="Proteomes" id="UP000436016">
    <property type="component" value="Unassembled WGS sequence"/>
</dbReference>
<keyword evidence="6 12" id="KW-0067">ATP-binding</keyword>
<evidence type="ECO:0000313" key="12">
    <source>
        <dbReference type="EMBL" id="MXU64564.1"/>
    </source>
</evidence>
<dbReference type="PANTHER" id="PTHR24221:SF654">
    <property type="entry name" value="ATP-BINDING CASSETTE SUB-FAMILY B MEMBER 6"/>
    <property type="match status" value="1"/>
</dbReference>
<dbReference type="GO" id="GO:0034040">
    <property type="term" value="F:ATPase-coupled lipid transmembrane transporter activity"/>
    <property type="evidence" value="ECO:0007669"/>
    <property type="project" value="TreeGrafter"/>
</dbReference>
<accession>A0A6B0TTK4</accession>
<dbReference type="Pfam" id="PF00005">
    <property type="entry name" value="ABC_tran"/>
    <property type="match status" value="1"/>
</dbReference>
<comment type="caution">
    <text evidence="12">The sequence shown here is derived from an EMBL/GenBank/DDBJ whole genome shotgun (WGS) entry which is preliminary data.</text>
</comment>
<feature type="transmembrane region" description="Helical" evidence="9">
    <location>
        <begin position="150"/>
        <end position="175"/>
    </location>
</feature>
<dbReference type="Gene3D" id="1.20.1560.10">
    <property type="entry name" value="ABC transporter type 1, transmembrane domain"/>
    <property type="match status" value="1"/>
</dbReference>
<keyword evidence="8 9" id="KW-0472">Membrane</keyword>
<protein>
    <submittedName>
        <fullName evidence="12">ATP-binding cassette domain-containing protein</fullName>
    </submittedName>
</protein>
<evidence type="ECO:0000256" key="8">
    <source>
        <dbReference type="ARBA" id="ARBA00023136"/>
    </source>
</evidence>
<proteinExistence type="predicted"/>
<dbReference type="InterPro" id="IPR011527">
    <property type="entry name" value="ABC1_TM_dom"/>
</dbReference>
<evidence type="ECO:0000259" key="11">
    <source>
        <dbReference type="PROSITE" id="PS50929"/>
    </source>
</evidence>
<dbReference type="CDD" id="cd18552">
    <property type="entry name" value="ABC_6TM_MsbA_like"/>
    <property type="match status" value="1"/>
</dbReference>
<feature type="domain" description="ABC transporter" evidence="10">
    <location>
        <begin position="341"/>
        <end position="575"/>
    </location>
</feature>
<dbReference type="InterPro" id="IPR017871">
    <property type="entry name" value="ABC_transporter-like_CS"/>
</dbReference>
<dbReference type="SUPFAM" id="SSF52540">
    <property type="entry name" value="P-loop containing nucleoside triphosphate hydrolases"/>
    <property type="match status" value="1"/>
</dbReference>
<reference evidence="12 13" key="1">
    <citation type="submission" date="2019-12" db="EMBL/GenBank/DDBJ databases">
        <title>Strain KN286 was isolated from seawater, which was collected from Caroline Seamount in the tropical western Pacific.</title>
        <authorList>
            <person name="Wang Q."/>
        </authorList>
    </citation>
    <scope>NUCLEOTIDE SEQUENCE [LARGE SCALE GENOMIC DNA]</scope>
    <source>
        <strain evidence="12 13">KN286</strain>
    </source>
</reference>
<dbReference type="GO" id="GO:0016887">
    <property type="term" value="F:ATP hydrolysis activity"/>
    <property type="evidence" value="ECO:0007669"/>
    <property type="project" value="InterPro"/>
</dbReference>
<keyword evidence="2" id="KW-0813">Transport</keyword>
<evidence type="ECO:0000256" key="4">
    <source>
        <dbReference type="ARBA" id="ARBA00022692"/>
    </source>
</evidence>
<evidence type="ECO:0000256" key="6">
    <source>
        <dbReference type="ARBA" id="ARBA00022840"/>
    </source>
</evidence>
<dbReference type="InterPro" id="IPR003593">
    <property type="entry name" value="AAA+_ATPase"/>
</dbReference>
<dbReference type="PROSITE" id="PS50929">
    <property type="entry name" value="ABC_TM1F"/>
    <property type="match status" value="1"/>
</dbReference>
<keyword evidence="13" id="KW-1185">Reference proteome</keyword>
<dbReference type="AlphaFoldDB" id="A0A6B0TTK4"/>
<dbReference type="SUPFAM" id="SSF90123">
    <property type="entry name" value="ABC transporter transmembrane region"/>
    <property type="match status" value="1"/>
</dbReference>